<name>A0A1H2E0J3_9GAMM</name>
<dbReference type="NCBIfam" id="TIGR03347">
    <property type="entry name" value="VI_chp_1"/>
    <property type="match status" value="1"/>
</dbReference>
<dbReference type="AlphaFoldDB" id="A0A1H2E0J3"/>
<dbReference type="OrthoDB" id="1523296at2"/>
<evidence type="ECO:0000313" key="3">
    <source>
        <dbReference type="Proteomes" id="UP000243924"/>
    </source>
</evidence>
<dbReference type="STRING" id="1434072.SAMN05216210_0186"/>
<gene>
    <name evidence="2" type="ORF">SAMN05216210_0186</name>
</gene>
<evidence type="ECO:0000256" key="1">
    <source>
        <dbReference type="SAM" id="MobiDB-lite"/>
    </source>
</evidence>
<dbReference type="InterPro" id="IPR010732">
    <property type="entry name" value="T6SS_TssG-like"/>
</dbReference>
<proteinExistence type="predicted"/>
<feature type="region of interest" description="Disordered" evidence="1">
    <location>
        <begin position="41"/>
        <end position="63"/>
    </location>
</feature>
<organism evidence="2 3">
    <name type="scientific">Halopseudomonas salegens</name>
    <dbReference type="NCBI Taxonomy" id="1434072"/>
    <lineage>
        <taxon>Bacteria</taxon>
        <taxon>Pseudomonadati</taxon>
        <taxon>Pseudomonadota</taxon>
        <taxon>Gammaproteobacteria</taxon>
        <taxon>Pseudomonadales</taxon>
        <taxon>Pseudomonadaceae</taxon>
        <taxon>Halopseudomonas</taxon>
    </lineage>
</organism>
<dbReference type="Proteomes" id="UP000243924">
    <property type="component" value="Chromosome I"/>
</dbReference>
<accession>A0A1H2E0J3</accession>
<sequence length="340" mass="37977">MSSTASDAFLELVESLEKDTHTFDLFALLRRIDALNKNNLPLGRAPRPRNEPIRLGQKPSSSFAPSALADLERNRDSQPAKLTIHGFGLFGPNGPMPLVMTEYVRERSELHGDKALAEFFDLFHHRLISLFYRAWAEAQSTNSLDRPDTDSFSRYVSSLLGLQGRSIVSRPGSVPHHAYLSQAGHLARQVRNAEGLARIIASYFQVEVNVCEFASRWLRISEDQQTRLTGFQGCQLGVDTIAGRRVLDRQHHFKIVLGPLTLAQYSSFLPGGAGNRQLSDWISTYVGIEFSWEVSLILQANEVPTCQLGGPQQLGWLTWVGDSGKKDRSDLTLYPEPCPE</sequence>
<dbReference type="Pfam" id="PF06996">
    <property type="entry name" value="T6SS_TssG"/>
    <property type="match status" value="1"/>
</dbReference>
<dbReference type="PANTHER" id="PTHR35564:SF4">
    <property type="entry name" value="CYTOPLASMIC PROTEIN"/>
    <property type="match status" value="1"/>
</dbReference>
<dbReference type="EMBL" id="LT629787">
    <property type="protein sequence ID" value="SDT88621.1"/>
    <property type="molecule type" value="Genomic_DNA"/>
</dbReference>
<keyword evidence="3" id="KW-1185">Reference proteome</keyword>
<dbReference type="PANTHER" id="PTHR35564">
    <property type="match status" value="1"/>
</dbReference>
<protein>
    <submittedName>
        <fullName evidence="2">Type VI secretion system protein ImpH</fullName>
    </submittedName>
</protein>
<dbReference type="RefSeq" id="WP_157719036.1">
    <property type="nucleotide sequence ID" value="NZ_LT629787.1"/>
</dbReference>
<reference evidence="3" key="1">
    <citation type="submission" date="2016-10" db="EMBL/GenBank/DDBJ databases">
        <authorList>
            <person name="Varghese N."/>
            <person name="Submissions S."/>
        </authorList>
    </citation>
    <scope>NUCLEOTIDE SEQUENCE [LARGE SCALE GENOMIC DNA]</scope>
    <source>
        <strain evidence="3">CECT 8338</strain>
    </source>
</reference>
<evidence type="ECO:0000313" key="2">
    <source>
        <dbReference type="EMBL" id="SDT88621.1"/>
    </source>
</evidence>